<dbReference type="InterPro" id="IPR036005">
    <property type="entry name" value="Creatinase/aminopeptidase-like"/>
</dbReference>
<dbReference type="PANTHER" id="PTHR46112:SF3">
    <property type="entry name" value="AMINOPEPTIDASE YPDF"/>
    <property type="match status" value="1"/>
</dbReference>
<dbReference type="GO" id="GO:0004177">
    <property type="term" value="F:aminopeptidase activity"/>
    <property type="evidence" value="ECO:0007669"/>
    <property type="project" value="UniProtKB-KW"/>
</dbReference>
<dbReference type="InterPro" id="IPR029149">
    <property type="entry name" value="Creatin/AminoP/Spt16_N"/>
</dbReference>
<dbReference type="Pfam" id="PF00557">
    <property type="entry name" value="Peptidase_M24"/>
    <property type="match status" value="1"/>
</dbReference>
<evidence type="ECO:0000313" key="3">
    <source>
        <dbReference type="EMBL" id="AXK31927.1"/>
    </source>
</evidence>
<dbReference type="SUPFAM" id="SSF55920">
    <property type="entry name" value="Creatinase/aminopeptidase"/>
    <property type="match status" value="1"/>
</dbReference>
<evidence type="ECO:0000259" key="2">
    <source>
        <dbReference type="Pfam" id="PF01321"/>
    </source>
</evidence>
<dbReference type="CDD" id="cd01066">
    <property type="entry name" value="APP_MetAP"/>
    <property type="match status" value="1"/>
</dbReference>
<evidence type="ECO:0000259" key="1">
    <source>
        <dbReference type="Pfam" id="PF00557"/>
    </source>
</evidence>
<dbReference type="SUPFAM" id="SSF53092">
    <property type="entry name" value="Creatinase/prolidase N-terminal domain"/>
    <property type="match status" value="1"/>
</dbReference>
<dbReference type="Gene3D" id="3.90.230.10">
    <property type="entry name" value="Creatinase/methionine aminopeptidase superfamily"/>
    <property type="match status" value="1"/>
</dbReference>
<keyword evidence="3" id="KW-0378">Hydrolase</keyword>
<dbReference type="Proteomes" id="UP000254425">
    <property type="component" value="Chromosome"/>
</dbReference>
<dbReference type="RefSeq" id="WP_208875817.1">
    <property type="nucleotide sequence ID" value="NZ_CP031320.1"/>
</dbReference>
<evidence type="ECO:0000313" key="4">
    <source>
        <dbReference type="Proteomes" id="UP000254425"/>
    </source>
</evidence>
<keyword evidence="3" id="KW-0031">Aminopeptidase</keyword>
<feature type="domain" description="Creatinase N-terminal" evidence="2">
    <location>
        <begin position="36"/>
        <end position="172"/>
    </location>
</feature>
<dbReference type="InterPro" id="IPR000994">
    <property type="entry name" value="Pept_M24"/>
</dbReference>
<dbReference type="PANTHER" id="PTHR46112">
    <property type="entry name" value="AMINOPEPTIDASE"/>
    <property type="match status" value="1"/>
</dbReference>
<keyword evidence="3" id="KW-0645">Protease</keyword>
<organism evidence="3 4">
    <name type="scientific">Streptomyces armeniacus</name>
    <dbReference type="NCBI Taxonomy" id="83291"/>
    <lineage>
        <taxon>Bacteria</taxon>
        <taxon>Bacillati</taxon>
        <taxon>Actinomycetota</taxon>
        <taxon>Actinomycetes</taxon>
        <taxon>Kitasatosporales</taxon>
        <taxon>Streptomycetaceae</taxon>
        <taxon>Streptomyces</taxon>
    </lineage>
</organism>
<sequence>MTADPLLAAPPYGGVRGLSDGAAHGPAFLPDEYRARTAALRAAMRRRGLAALALASPENVHYLLGLDHLGHFAFTMVVLPRDGPPVLVARRMERHTLAAQVPGARHALYGEGRDPARTVARVLAEVTPPGGVVGVEEQSMWLPPAVLARVRAALPALRWADASALPARLRTVKSPAESALVRRAAHVSGTAMHAALGAARTGVSERTVAARVHAAMTEAGGREPGFAPLIRSTARLAQEHVTWREHRLEAGEGLFVELSGCVHRYHAPMSRTLRCGPLPPGVAESAAAALAGLRAAAGALVPGARTGEVYAAWAGAVAAATGYRPRRHHCGYLTGIGFPPSWVGGGRVPGIRAGGRTKVRAGMVFHLMSWVERPAGHVVSDTALVTADGCELLTEAPRELIVTG</sequence>
<protein>
    <submittedName>
        <fullName evidence="3">Aminopeptidase P family protein</fullName>
    </submittedName>
</protein>
<accession>A0A345XJW1</accession>
<keyword evidence="4" id="KW-1185">Reference proteome</keyword>
<reference evidence="3 4" key="1">
    <citation type="submission" date="2018-07" db="EMBL/GenBank/DDBJ databases">
        <title>Draft genome of the type strain Streptomyces armeniacus ATCC 15676.</title>
        <authorList>
            <person name="Labana P."/>
            <person name="Gosse J.T."/>
            <person name="Boddy C.N."/>
        </authorList>
    </citation>
    <scope>NUCLEOTIDE SEQUENCE [LARGE SCALE GENOMIC DNA]</scope>
    <source>
        <strain evidence="3 4">ATCC 15676</strain>
    </source>
</reference>
<proteinExistence type="predicted"/>
<name>A0A345XJW1_9ACTN</name>
<dbReference type="Gene3D" id="3.40.350.10">
    <property type="entry name" value="Creatinase/prolidase N-terminal domain"/>
    <property type="match status" value="1"/>
</dbReference>
<dbReference type="EMBL" id="CP031320">
    <property type="protein sequence ID" value="AXK31927.1"/>
    <property type="molecule type" value="Genomic_DNA"/>
</dbReference>
<gene>
    <name evidence="3" type="ORF">DVA86_03970</name>
</gene>
<dbReference type="Pfam" id="PF01321">
    <property type="entry name" value="Creatinase_N"/>
    <property type="match status" value="1"/>
</dbReference>
<dbReference type="KEGG" id="sarm:DVA86_03970"/>
<dbReference type="InterPro" id="IPR050659">
    <property type="entry name" value="Peptidase_M24B"/>
</dbReference>
<feature type="domain" description="Peptidase M24" evidence="1">
    <location>
        <begin position="180"/>
        <end position="386"/>
    </location>
</feature>
<dbReference type="InterPro" id="IPR000587">
    <property type="entry name" value="Creatinase_N"/>
</dbReference>
<dbReference type="AlphaFoldDB" id="A0A345XJW1"/>